<comment type="caution">
    <text evidence="12">The sequence shown here is derived from an EMBL/GenBank/DDBJ whole genome shotgun (WGS) entry which is preliminary data.</text>
</comment>
<reference evidence="12" key="2">
    <citation type="submission" date="2020-09" db="EMBL/GenBank/DDBJ databases">
        <authorList>
            <person name="Sun Q."/>
            <person name="Ohkuma M."/>
        </authorList>
    </citation>
    <scope>NUCLEOTIDE SEQUENCE</scope>
    <source>
        <strain evidence="12">JCM 30078</strain>
    </source>
</reference>
<sequence length="233" mass="25680">MSHVPRARILVVDDENQIRKLLRISLATQGYQIVEAANGAEGIAAAANYTPDLVILDLGLPDMDGQDVLQELRSWSNAPVLMLSVRSGEDTKVAALDLGANDFVTKPFGIQELLARVRVLLRASHANRGADPTIERGPLRIQLAKRQVRLAGEEINLTRKEYGVLALLAQHQGRIVTQQQLLRSVWGASHAHDNHYLRIVVGRLRQKLGDPPTEPTFIKTEAGVGYRLLDAEP</sequence>
<dbReference type="Gene3D" id="6.10.250.690">
    <property type="match status" value="1"/>
</dbReference>
<keyword evidence="5" id="KW-0805">Transcription regulation</keyword>
<evidence type="ECO:0000256" key="5">
    <source>
        <dbReference type="ARBA" id="ARBA00023015"/>
    </source>
</evidence>
<dbReference type="EMBL" id="BMPO01000002">
    <property type="protein sequence ID" value="GGJ87849.1"/>
    <property type="molecule type" value="Genomic_DNA"/>
</dbReference>
<dbReference type="SMART" id="SM00448">
    <property type="entry name" value="REC"/>
    <property type="match status" value="1"/>
</dbReference>
<dbReference type="Pfam" id="PF00486">
    <property type="entry name" value="Trans_reg_C"/>
    <property type="match status" value="1"/>
</dbReference>
<dbReference type="GO" id="GO:0000987">
    <property type="term" value="F:cis-regulatory region sequence-specific DNA binding"/>
    <property type="evidence" value="ECO:0007669"/>
    <property type="project" value="UniProtKB-ARBA"/>
</dbReference>
<evidence type="ECO:0000313" key="13">
    <source>
        <dbReference type="Proteomes" id="UP000635983"/>
    </source>
</evidence>
<dbReference type="CDD" id="cd17620">
    <property type="entry name" value="REC_OmpR_KdpE-like"/>
    <property type="match status" value="1"/>
</dbReference>
<dbReference type="InterPro" id="IPR011006">
    <property type="entry name" value="CheY-like_superfamily"/>
</dbReference>
<keyword evidence="3 8" id="KW-0597">Phosphoprotein</keyword>
<evidence type="ECO:0000259" key="10">
    <source>
        <dbReference type="PROSITE" id="PS50110"/>
    </source>
</evidence>
<dbReference type="InterPro" id="IPR001867">
    <property type="entry name" value="OmpR/PhoB-type_DNA-bd"/>
</dbReference>
<dbReference type="SUPFAM" id="SSF52172">
    <property type="entry name" value="CheY-like"/>
    <property type="match status" value="1"/>
</dbReference>
<dbReference type="RefSeq" id="WP_188982235.1">
    <property type="nucleotide sequence ID" value="NZ_BMPO01000002.1"/>
</dbReference>
<dbReference type="AlphaFoldDB" id="A0A917UUV2"/>
<name>A0A917UUV2_9PSED</name>
<dbReference type="SMART" id="SM00862">
    <property type="entry name" value="Trans_reg_C"/>
    <property type="match status" value="1"/>
</dbReference>
<evidence type="ECO:0000259" key="11">
    <source>
        <dbReference type="PROSITE" id="PS51755"/>
    </source>
</evidence>
<dbReference type="Gene3D" id="1.10.10.10">
    <property type="entry name" value="Winged helix-like DNA-binding domain superfamily/Winged helix DNA-binding domain"/>
    <property type="match status" value="1"/>
</dbReference>
<dbReference type="InterPro" id="IPR039420">
    <property type="entry name" value="WalR-like"/>
</dbReference>
<evidence type="ECO:0000256" key="4">
    <source>
        <dbReference type="ARBA" id="ARBA00023012"/>
    </source>
</evidence>
<accession>A0A917UUV2</accession>
<keyword evidence="13" id="KW-1185">Reference proteome</keyword>
<protein>
    <submittedName>
        <fullName evidence="12">DNA-binding response regulator</fullName>
    </submittedName>
</protein>
<keyword evidence="6 9" id="KW-0238">DNA-binding</keyword>
<dbReference type="GO" id="GO:0042802">
    <property type="term" value="F:identical protein binding"/>
    <property type="evidence" value="ECO:0007669"/>
    <property type="project" value="UniProtKB-ARBA"/>
</dbReference>
<dbReference type="PANTHER" id="PTHR48111:SF50">
    <property type="entry name" value="KDP OPERON TRANSCRIPTIONAL REGULATORY PROTEIN KDPE"/>
    <property type="match status" value="1"/>
</dbReference>
<gene>
    <name evidence="12" type="primary">kdpE</name>
    <name evidence="12" type="ORF">GCM10009304_12040</name>
</gene>
<feature type="modified residue" description="4-aspartylphosphate" evidence="8">
    <location>
        <position position="57"/>
    </location>
</feature>
<evidence type="ECO:0000256" key="8">
    <source>
        <dbReference type="PROSITE-ProRule" id="PRU00169"/>
    </source>
</evidence>
<evidence type="ECO:0000256" key="1">
    <source>
        <dbReference type="ARBA" id="ARBA00004496"/>
    </source>
</evidence>
<dbReference type="CDD" id="cd00383">
    <property type="entry name" value="trans_reg_C"/>
    <property type="match status" value="1"/>
</dbReference>
<evidence type="ECO:0000256" key="2">
    <source>
        <dbReference type="ARBA" id="ARBA00022490"/>
    </source>
</evidence>
<reference evidence="12" key="1">
    <citation type="journal article" date="2014" name="Int. J. Syst. Evol. Microbiol.">
        <title>Complete genome sequence of Corynebacterium casei LMG S-19264T (=DSM 44701T), isolated from a smear-ripened cheese.</title>
        <authorList>
            <consortium name="US DOE Joint Genome Institute (JGI-PGF)"/>
            <person name="Walter F."/>
            <person name="Albersmeier A."/>
            <person name="Kalinowski J."/>
            <person name="Ruckert C."/>
        </authorList>
    </citation>
    <scope>NUCLEOTIDE SEQUENCE</scope>
    <source>
        <strain evidence="12">JCM 30078</strain>
    </source>
</reference>
<dbReference type="InterPro" id="IPR036388">
    <property type="entry name" value="WH-like_DNA-bd_sf"/>
</dbReference>
<evidence type="ECO:0000256" key="6">
    <source>
        <dbReference type="ARBA" id="ARBA00023125"/>
    </source>
</evidence>
<dbReference type="Pfam" id="PF00072">
    <property type="entry name" value="Response_reg"/>
    <property type="match status" value="1"/>
</dbReference>
<keyword evidence="2" id="KW-0963">Cytoplasm</keyword>
<keyword evidence="4" id="KW-0902">Two-component regulatory system</keyword>
<dbReference type="GO" id="GO:0000156">
    <property type="term" value="F:phosphorelay response regulator activity"/>
    <property type="evidence" value="ECO:0007669"/>
    <property type="project" value="TreeGrafter"/>
</dbReference>
<evidence type="ECO:0000256" key="3">
    <source>
        <dbReference type="ARBA" id="ARBA00022553"/>
    </source>
</evidence>
<evidence type="ECO:0000313" key="12">
    <source>
        <dbReference type="EMBL" id="GGJ87849.1"/>
    </source>
</evidence>
<dbReference type="GO" id="GO:0032993">
    <property type="term" value="C:protein-DNA complex"/>
    <property type="evidence" value="ECO:0007669"/>
    <property type="project" value="TreeGrafter"/>
</dbReference>
<dbReference type="InterPro" id="IPR001789">
    <property type="entry name" value="Sig_transdc_resp-reg_receiver"/>
</dbReference>
<evidence type="ECO:0000256" key="7">
    <source>
        <dbReference type="ARBA" id="ARBA00023163"/>
    </source>
</evidence>
<dbReference type="Proteomes" id="UP000635983">
    <property type="component" value="Unassembled WGS sequence"/>
</dbReference>
<dbReference type="PANTHER" id="PTHR48111">
    <property type="entry name" value="REGULATOR OF RPOS"/>
    <property type="match status" value="1"/>
</dbReference>
<dbReference type="Gene3D" id="3.40.50.2300">
    <property type="match status" value="1"/>
</dbReference>
<dbReference type="PROSITE" id="PS50110">
    <property type="entry name" value="RESPONSE_REGULATORY"/>
    <property type="match status" value="1"/>
</dbReference>
<evidence type="ECO:0000256" key="9">
    <source>
        <dbReference type="PROSITE-ProRule" id="PRU01091"/>
    </source>
</evidence>
<dbReference type="GO" id="GO:0005829">
    <property type="term" value="C:cytosol"/>
    <property type="evidence" value="ECO:0007669"/>
    <property type="project" value="TreeGrafter"/>
</dbReference>
<feature type="domain" description="Response regulatory" evidence="10">
    <location>
        <begin position="8"/>
        <end position="121"/>
    </location>
</feature>
<keyword evidence="7" id="KW-0804">Transcription</keyword>
<feature type="domain" description="OmpR/PhoB-type" evidence="11">
    <location>
        <begin position="131"/>
        <end position="230"/>
    </location>
</feature>
<dbReference type="FunFam" id="3.40.50.2300:FF:000021">
    <property type="entry name" value="Two-component system response regulator KdpE"/>
    <property type="match status" value="1"/>
</dbReference>
<proteinExistence type="predicted"/>
<organism evidence="12 13">
    <name type="scientific">Pseudomonas matsuisoli</name>
    <dbReference type="NCBI Taxonomy" id="1515666"/>
    <lineage>
        <taxon>Bacteria</taxon>
        <taxon>Pseudomonadati</taxon>
        <taxon>Pseudomonadota</taxon>
        <taxon>Gammaproteobacteria</taxon>
        <taxon>Pseudomonadales</taxon>
        <taxon>Pseudomonadaceae</taxon>
        <taxon>Pseudomonas</taxon>
    </lineage>
</organism>
<dbReference type="PROSITE" id="PS51755">
    <property type="entry name" value="OMPR_PHOB"/>
    <property type="match status" value="1"/>
</dbReference>
<dbReference type="GO" id="GO:0045893">
    <property type="term" value="P:positive regulation of DNA-templated transcription"/>
    <property type="evidence" value="ECO:0007669"/>
    <property type="project" value="UniProtKB-ARBA"/>
</dbReference>
<comment type="subcellular location">
    <subcellularLocation>
        <location evidence="1">Cytoplasm</location>
    </subcellularLocation>
</comment>
<feature type="DNA-binding region" description="OmpR/PhoB-type" evidence="9">
    <location>
        <begin position="131"/>
        <end position="230"/>
    </location>
</feature>